<evidence type="ECO:0000313" key="1">
    <source>
        <dbReference type="EMBL" id="PKI68677.1"/>
    </source>
</evidence>
<keyword evidence="2" id="KW-1185">Reference proteome</keyword>
<evidence type="ECO:0000313" key="2">
    <source>
        <dbReference type="Proteomes" id="UP000233551"/>
    </source>
</evidence>
<comment type="caution">
    <text evidence="1">The sequence shown here is derived from an EMBL/GenBank/DDBJ whole genome shotgun (WGS) entry which is preliminary data.</text>
</comment>
<protein>
    <submittedName>
        <fullName evidence="1">Uncharacterized protein</fullName>
    </submittedName>
</protein>
<dbReference type="Proteomes" id="UP000233551">
    <property type="component" value="Unassembled WGS sequence"/>
</dbReference>
<name>A0A2I0KJI0_PUNGR</name>
<organism evidence="1 2">
    <name type="scientific">Punica granatum</name>
    <name type="common">Pomegranate</name>
    <dbReference type="NCBI Taxonomy" id="22663"/>
    <lineage>
        <taxon>Eukaryota</taxon>
        <taxon>Viridiplantae</taxon>
        <taxon>Streptophyta</taxon>
        <taxon>Embryophyta</taxon>
        <taxon>Tracheophyta</taxon>
        <taxon>Spermatophyta</taxon>
        <taxon>Magnoliopsida</taxon>
        <taxon>eudicotyledons</taxon>
        <taxon>Gunneridae</taxon>
        <taxon>Pentapetalae</taxon>
        <taxon>rosids</taxon>
        <taxon>malvids</taxon>
        <taxon>Myrtales</taxon>
        <taxon>Lythraceae</taxon>
        <taxon>Punica</taxon>
    </lineage>
</organism>
<proteinExistence type="predicted"/>
<feature type="non-terminal residue" evidence="1">
    <location>
        <position position="1"/>
    </location>
</feature>
<gene>
    <name evidence="1" type="ORF">CRG98_010957</name>
</gene>
<reference evidence="1 2" key="1">
    <citation type="submission" date="2017-11" db="EMBL/GenBank/DDBJ databases">
        <title>De-novo sequencing of pomegranate (Punica granatum L.) genome.</title>
        <authorList>
            <person name="Akparov Z."/>
            <person name="Amiraslanov A."/>
            <person name="Hajiyeva S."/>
            <person name="Abbasov M."/>
            <person name="Kaur K."/>
            <person name="Hamwieh A."/>
            <person name="Solovyev V."/>
            <person name="Salamov A."/>
            <person name="Braich B."/>
            <person name="Kosarev P."/>
            <person name="Mahmoud A."/>
            <person name="Hajiyev E."/>
            <person name="Babayeva S."/>
            <person name="Izzatullayeva V."/>
            <person name="Mammadov A."/>
            <person name="Mammadov A."/>
            <person name="Sharifova S."/>
            <person name="Ojaghi J."/>
            <person name="Eynullazada K."/>
            <person name="Bayramov B."/>
            <person name="Abdulazimova A."/>
            <person name="Shahmuradov I."/>
        </authorList>
    </citation>
    <scope>NUCLEOTIDE SEQUENCE [LARGE SCALE GENOMIC DNA]</scope>
    <source>
        <strain evidence="2">cv. AG2017</strain>
        <tissue evidence="1">Leaf</tissue>
    </source>
</reference>
<accession>A0A2I0KJI0</accession>
<dbReference type="AlphaFoldDB" id="A0A2I0KJI0"/>
<dbReference type="EMBL" id="PGOL01000545">
    <property type="protein sequence ID" value="PKI68677.1"/>
    <property type="molecule type" value="Genomic_DNA"/>
</dbReference>
<sequence length="202" mass="22315">EDRTLFLNDDIRADMVFSGASLDLILSTSLVPHLECLGQHLVRHSWAPREQGLHNGMPPWLPAVEHGEVRDSLGPVVLLEVGKIPREHEDLPSLHSLSYRFFEVVMNPTSSSPWSMNKILVAQGWVRGRFSPTRACSTRAIDTPKVFRPGIFSTSATVKLIPSELFTTAGFARSSKEKSNAVTLNSLFHAKPLTFGPCSAHC</sequence>